<dbReference type="InterPro" id="IPR019734">
    <property type="entry name" value="TPR_rpt"/>
</dbReference>
<reference evidence="3" key="1">
    <citation type="journal article" date="2019" name="Int. J. Syst. Evol. Microbiol.">
        <title>The Global Catalogue of Microorganisms (GCM) 10K type strain sequencing project: providing services to taxonomists for standard genome sequencing and annotation.</title>
        <authorList>
            <consortium name="The Broad Institute Genomics Platform"/>
            <consortium name="The Broad Institute Genome Sequencing Center for Infectious Disease"/>
            <person name="Wu L."/>
            <person name="Ma J."/>
        </authorList>
    </citation>
    <scope>NUCLEOTIDE SEQUENCE [LARGE SCALE GENOMIC DNA]</scope>
    <source>
        <strain evidence="3">KCTC 42255</strain>
    </source>
</reference>
<dbReference type="SMART" id="SM00028">
    <property type="entry name" value="TPR"/>
    <property type="match status" value="3"/>
</dbReference>
<evidence type="ECO:0000256" key="1">
    <source>
        <dbReference type="PROSITE-ProRule" id="PRU00339"/>
    </source>
</evidence>
<protein>
    <recommendedName>
        <fullName evidence="4">Gliding motility protein</fullName>
    </recommendedName>
</protein>
<accession>A0ABW5SFB4</accession>
<feature type="repeat" description="TPR" evidence="1">
    <location>
        <begin position="310"/>
        <end position="343"/>
    </location>
</feature>
<name>A0ABW5SFB4_9FLAO</name>
<evidence type="ECO:0008006" key="4">
    <source>
        <dbReference type="Google" id="ProtNLM"/>
    </source>
</evidence>
<keyword evidence="1" id="KW-0802">TPR repeat</keyword>
<dbReference type="Pfam" id="PF13181">
    <property type="entry name" value="TPR_8"/>
    <property type="match status" value="2"/>
</dbReference>
<proteinExistence type="predicted"/>
<dbReference type="Proteomes" id="UP001597357">
    <property type="component" value="Unassembled WGS sequence"/>
</dbReference>
<evidence type="ECO:0000313" key="2">
    <source>
        <dbReference type="EMBL" id="MFD2698198.1"/>
    </source>
</evidence>
<keyword evidence="3" id="KW-1185">Reference proteome</keyword>
<dbReference type="PROSITE" id="PS51257">
    <property type="entry name" value="PROKAR_LIPOPROTEIN"/>
    <property type="match status" value="1"/>
</dbReference>
<comment type="caution">
    <text evidence="2">The sequence shown here is derived from an EMBL/GenBank/DDBJ whole genome shotgun (WGS) entry which is preliminary data.</text>
</comment>
<dbReference type="RefSeq" id="WP_379047368.1">
    <property type="nucleotide sequence ID" value="NZ_JBHULZ010000041.1"/>
</dbReference>
<dbReference type="SUPFAM" id="SSF48452">
    <property type="entry name" value="TPR-like"/>
    <property type="match status" value="2"/>
</dbReference>
<dbReference type="PROSITE" id="PS50005">
    <property type="entry name" value="TPR"/>
    <property type="match status" value="1"/>
</dbReference>
<dbReference type="EMBL" id="JBHULZ010000041">
    <property type="protein sequence ID" value="MFD2698198.1"/>
    <property type="molecule type" value="Genomic_DNA"/>
</dbReference>
<evidence type="ECO:0000313" key="3">
    <source>
        <dbReference type="Proteomes" id="UP001597357"/>
    </source>
</evidence>
<dbReference type="Gene3D" id="1.25.40.10">
    <property type="entry name" value="Tetratricopeptide repeat domain"/>
    <property type="match status" value="4"/>
</dbReference>
<dbReference type="InterPro" id="IPR011990">
    <property type="entry name" value="TPR-like_helical_dom_sf"/>
</dbReference>
<gene>
    <name evidence="2" type="ORF">ACFSQ0_09365</name>
</gene>
<organism evidence="2 3">
    <name type="scientific">Mesonia sediminis</name>
    <dbReference type="NCBI Taxonomy" id="1703946"/>
    <lineage>
        <taxon>Bacteria</taxon>
        <taxon>Pseudomonadati</taxon>
        <taxon>Bacteroidota</taxon>
        <taxon>Flavobacteriia</taxon>
        <taxon>Flavobacteriales</taxon>
        <taxon>Flavobacteriaceae</taxon>
        <taxon>Mesonia</taxon>
    </lineage>
</organism>
<sequence>MNKHKSVQLITLLLVGLSLVSCSRKKNKWLNRNFHAMGAYYNIIYNGNLALEEGKQEIAQTYVDDYWKILPVERLEIIEASEKDEQAKNQHFERAEEKAAKAIQKHNMHIAGTEYNPQMDKAFILLGKARYYDQRFFPALEAFNYIITDYPESDQLATARIWREKTNMRMGNHETAIKNIEALLSSGIAFSEEDYTHAYATLAQAYLNLEQEEQALAAIENAAAYAKSHADQGRYLFIKGQLHKSLNQIDSANAAFDRVIALNRKSPREYMINAYMQQIQNLDFTQQDTLATMELLNELAENRENRPYLDRIYYQFAEVYRQKDTLPAAVDFYNKSLREDSRDKYLVSRNYLNLAVINFDAAQYKTAGKYYDSTLVQLDKSTREYRSILKKRENLDDVILYEDIAVKNDSILRIADMSAEEQLTFFTDFTQKQKEKAIAQAKQQLKEKNAQPKDLFKTQASMVSNRRGLGGGASFYFYDNNQVQKGIQKFKKQWGDIPLVDNWRYEDVKQAKKASKKQQEEAIFEAIEEDPIYQPETYISQIPHDEVVLDSLAKDRNFAYYQLGVIYKEKFKEYQLAANKLEALLKNNPEERLILPSKYNLYKIYEITGNAQRQRFWKEDILANHPDSRYATILRNPQGLIGDQNSPQAVYKQLYLAYQNEEFDGLIAQIQQEIELFTGNDIVPKLELLKAYVQARVNGLAAYKKALNYLALTYPQSEEGKTAENLLQTAIPALEQKQFDFKRTDTHYKIVFVFNTQEEQALITLKEQLLAGIEHLQANDLSVSEDPYIPGQQFLVVHGLKSEQGALGFLEKLKKETDLTYDRQPYSVAAKNYKLIQMKKNFDIYLEKLN</sequence>